<dbReference type="Proteomes" id="UP000714618">
    <property type="component" value="Unassembled WGS sequence"/>
</dbReference>
<accession>A0A9N8JCT6</accession>
<evidence type="ECO:0000313" key="2">
    <source>
        <dbReference type="Proteomes" id="UP000714618"/>
    </source>
</evidence>
<reference evidence="1" key="1">
    <citation type="submission" date="2020-06" db="EMBL/GenBank/DDBJ databases">
        <authorList>
            <person name="Onetto C."/>
        </authorList>
    </citation>
    <scope>NUCLEOTIDE SEQUENCE</scope>
</reference>
<dbReference type="EMBL" id="CAIJEO010000002">
    <property type="protein sequence ID" value="CAD0085679.1"/>
    <property type="molecule type" value="Genomic_DNA"/>
</dbReference>
<sequence>MAGCPVISSQIAPKERWEVRYHGYWRNGWKVREGVEDAVEEERATWGPWSEKVFALYERNVSRKNMEDKS</sequence>
<proteinExistence type="predicted"/>
<gene>
    <name evidence="1" type="ORF">AWRI4233_LOCUS324</name>
</gene>
<dbReference type="AlphaFoldDB" id="A0A9N8JCT6"/>
<keyword evidence="2" id="KW-1185">Reference proteome</keyword>
<name>A0A9N8JCT6_9PEZI</name>
<organism evidence="1 2">
    <name type="scientific">Aureobasidium mustum</name>
    <dbReference type="NCBI Taxonomy" id="2773714"/>
    <lineage>
        <taxon>Eukaryota</taxon>
        <taxon>Fungi</taxon>
        <taxon>Dikarya</taxon>
        <taxon>Ascomycota</taxon>
        <taxon>Pezizomycotina</taxon>
        <taxon>Dothideomycetes</taxon>
        <taxon>Dothideomycetidae</taxon>
        <taxon>Dothideales</taxon>
        <taxon>Saccotheciaceae</taxon>
        <taxon>Aureobasidium</taxon>
    </lineage>
</organism>
<protein>
    <submittedName>
        <fullName evidence="1">Uncharacterized protein</fullName>
    </submittedName>
</protein>
<comment type="caution">
    <text evidence="1">The sequence shown here is derived from an EMBL/GenBank/DDBJ whole genome shotgun (WGS) entry which is preliminary data.</text>
</comment>
<evidence type="ECO:0000313" key="1">
    <source>
        <dbReference type="EMBL" id="CAD0085679.1"/>
    </source>
</evidence>